<proteinExistence type="predicted"/>
<dbReference type="Proteomes" id="UP001302745">
    <property type="component" value="Unassembled WGS sequence"/>
</dbReference>
<dbReference type="SUPFAM" id="SSF54909">
    <property type="entry name" value="Dimeric alpha+beta barrel"/>
    <property type="match status" value="1"/>
</dbReference>
<reference evidence="2" key="1">
    <citation type="journal article" date="2023" name="Mol. Phylogenet. Evol.">
        <title>Genome-scale phylogeny and comparative genomics of the fungal order Sordariales.</title>
        <authorList>
            <person name="Hensen N."/>
            <person name="Bonometti L."/>
            <person name="Westerberg I."/>
            <person name="Brannstrom I.O."/>
            <person name="Guillou S."/>
            <person name="Cros-Aarteil S."/>
            <person name="Calhoun S."/>
            <person name="Haridas S."/>
            <person name="Kuo A."/>
            <person name="Mondo S."/>
            <person name="Pangilinan J."/>
            <person name="Riley R."/>
            <person name="LaButti K."/>
            <person name="Andreopoulos B."/>
            <person name="Lipzen A."/>
            <person name="Chen C."/>
            <person name="Yan M."/>
            <person name="Daum C."/>
            <person name="Ng V."/>
            <person name="Clum A."/>
            <person name="Steindorff A."/>
            <person name="Ohm R.A."/>
            <person name="Martin F."/>
            <person name="Silar P."/>
            <person name="Natvig D.O."/>
            <person name="Lalanne C."/>
            <person name="Gautier V."/>
            <person name="Ament-Velasquez S.L."/>
            <person name="Kruys A."/>
            <person name="Hutchinson M.I."/>
            <person name="Powell A.J."/>
            <person name="Barry K."/>
            <person name="Miller A.N."/>
            <person name="Grigoriev I.V."/>
            <person name="Debuchy R."/>
            <person name="Gladieux P."/>
            <person name="Hiltunen Thoren M."/>
            <person name="Johannesson H."/>
        </authorList>
    </citation>
    <scope>NUCLEOTIDE SEQUENCE</scope>
    <source>
        <strain evidence="2">CBS 538.74</strain>
    </source>
</reference>
<dbReference type="AlphaFoldDB" id="A0AAN6ZZZ0"/>
<sequence length="114" mass="12885">MGLIHRDTMFKVPDPENQRKLLDAYRVLAKDQAKDGKPYILHVQAGRLLGDPRSNGYTVMAQTTFASLEDMKYYDTACPAHTVLRKMAVELVTERPLVVAAKEEETEKMAAEMD</sequence>
<dbReference type="SMART" id="SM00886">
    <property type="entry name" value="Dabb"/>
    <property type="match status" value="1"/>
</dbReference>
<evidence type="ECO:0000259" key="1">
    <source>
        <dbReference type="PROSITE" id="PS51502"/>
    </source>
</evidence>
<feature type="domain" description="Stress-response A/B barrel" evidence="1">
    <location>
        <begin position="4"/>
        <end position="101"/>
    </location>
</feature>
<dbReference type="PROSITE" id="PS51502">
    <property type="entry name" value="S_R_A_B_BARREL"/>
    <property type="match status" value="1"/>
</dbReference>
<gene>
    <name evidence="2" type="ORF">C8A00DRAFT_30106</name>
</gene>
<name>A0AAN6ZZZ0_9PEZI</name>
<evidence type="ECO:0000313" key="3">
    <source>
        <dbReference type="Proteomes" id="UP001302745"/>
    </source>
</evidence>
<dbReference type="EMBL" id="MU856857">
    <property type="protein sequence ID" value="KAK4157012.1"/>
    <property type="molecule type" value="Genomic_DNA"/>
</dbReference>
<evidence type="ECO:0000313" key="2">
    <source>
        <dbReference type="EMBL" id="KAK4157012.1"/>
    </source>
</evidence>
<accession>A0AAN6ZZZ0</accession>
<dbReference type="Pfam" id="PF07876">
    <property type="entry name" value="Dabb"/>
    <property type="match status" value="1"/>
</dbReference>
<dbReference type="Gene3D" id="3.30.70.100">
    <property type="match status" value="1"/>
</dbReference>
<organism evidence="2 3">
    <name type="scientific">Chaetomidium leptoderma</name>
    <dbReference type="NCBI Taxonomy" id="669021"/>
    <lineage>
        <taxon>Eukaryota</taxon>
        <taxon>Fungi</taxon>
        <taxon>Dikarya</taxon>
        <taxon>Ascomycota</taxon>
        <taxon>Pezizomycotina</taxon>
        <taxon>Sordariomycetes</taxon>
        <taxon>Sordariomycetidae</taxon>
        <taxon>Sordariales</taxon>
        <taxon>Chaetomiaceae</taxon>
        <taxon>Chaetomidium</taxon>
    </lineage>
</organism>
<dbReference type="InterPro" id="IPR013097">
    <property type="entry name" value="Dabb"/>
</dbReference>
<protein>
    <recommendedName>
        <fullName evidence="1">Stress-response A/B barrel domain-containing protein</fullName>
    </recommendedName>
</protein>
<comment type="caution">
    <text evidence="2">The sequence shown here is derived from an EMBL/GenBank/DDBJ whole genome shotgun (WGS) entry which is preliminary data.</text>
</comment>
<keyword evidence="3" id="KW-1185">Reference proteome</keyword>
<reference evidence="2" key="2">
    <citation type="submission" date="2023-05" db="EMBL/GenBank/DDBJ databases">
        <authorList>
            <consortium name="Lawrence Berkeley National Laboratory"/>
            <person name="Steindorff A."/>
            <person name="Hensen N."/>
            <person name="Bonometti L."/>
            <person name="Westerberg I."/>
            <person name="Brannstrom I.O."/>
            <person name="Guillou S."/>
            <person name="Cros-Aarteil S."/>
            <person name="Calhoun S."/>
            <person name="Haridas S."/>
            <person name="Kuo A."/>
            <person name="Mondo S."/>
            <person name="Pangilinan J."/>
            <person name="Riley R."/>
            <person name="Labutti K."/>
            <person name="Andreopoulos B."/>
            <person name="Lipzen A."/>
            <person name="Chen C."/>
            <person name="Yanf M."/>
            <person name="Daum C."/>
            <person name="Ng V."/>
            <person name="Clum A."/>
            <person name="Ohm R."/>
            <person name="Martin F."/>
            <person name="Silar P."/>
            <person name="Natvig D."/>
            <person name="Lalanne C."/>
            <person name="Gautier V."/>
            <person name="Ament-Velasquez S.L."/>
            <person name="Kruys A."/>
            <person name="Hutchinson M.I."/>
            <person name="Powell A.J."/>
            <person name="Barry K."/>
            <person name="Miller A.N."/>
            <person name="Grigoriev I.V."/>
            <person name="Debuchy R."/>
            <person name="Gladieux P."/>
            <person name="Thoren M.H."/>
            <person name="Johannesson H."/>
        </authorList>
    </citation>
    <scope>NUCLEOTIDE SEQUENCE</scope>
    <source>
        <strain evidence="2">CBS 538.74</strain>
    </source>
</reference>
<dbReference type="InterPro" id="IPR011008">
    <property type="entry name" value="Dimeric_a/b-barrel"/>
</dbReference>